<dbReference type="Proteomes" id="UP000663832">
    <property type="component" value="Unassembled WGS sequence"/>
</dbReference>
<accession>A0A815QHV6</accession>
<evidence type="ECO:0000313" key="1">
    <source>
        <dbReference type="EMBL" id="CAF1462667.1"/>
    </source>
</evidence>
<protein>
    <submittedName>
        <fullName evidence="1">Uncharacterized protein</fullName>
    </submittedName>
</protein>
<reference evidence="1" key="1">
    <citation type="submission" date="2021-02" db="EMBL/GenBank/DDBJ databases">
        <authorList>
            <person name="Nowell W R."/>
        </authorList>
    </citation>
    <scope>NUCLEOTIDE SEQUENCE</scope>
</reference>
<name>A0A815QHV6_9BILA</name>
<proteinExistence type="predicted"/>
<dbReference type="Proteomes" id="UP000663877">
    <property type="component" value="Unassembled WGS sequence"/>
</dbReference>
<dbReference type="AlphaFoldDB" id="A0A815QHV6"/>
<dbReference type="EMBL" id="CAJNOM010002510">
    <property type="protein sequence ID" value="CAF1633633.1"/>
    <property type="molecule type" value="Genomic_DNA"/>
</dbReference>
<gene>
    <name evidence="1" type="ORF">BJG266_LOCUS41063</name>
    <name evidence="2" type="ORF">QVE165_LOCUS57924</name>
</gene>
<evidence type="ECO:0000313" key="3">
    <source>
        <dbReference type="Proteomes" id="UP000663832"/>
    </source>
</evidence>
<evidence type="ECO:0000313" key="2">
    <source>
        <dbReference type="EMBL" id="CAF1633633.1"/>
    </source>
</evidence>
<dbReference type="EMBL" id="CAJNOI010002193">
    <property type="protein sequence ID" value="CAF1462667.1"/>
    <property type="molecule type" value="Genomic_DNA"/>
</dbReference>
<keyword evidence="3" id="KW-1185">Reference proteome</keyword>
<dbReference type="OrthoDB" id="9980685at2759"/>
<organism evidence="1 4">
    <name type="scientific">Adineta steineri</name>
    <dbReference type="NCBI Taxonomy" id="433720"/>
    <lineage>
        <taxon>Eukaryota</taxon>
        <taxon>Metazoa</taxon>
        <taxon>Spiralia</taxon>
        <taxon>Gnathifera</taxon>
        <taxon>Rotifera</taxon>
        <taxon>Eurotatoria</taxon>
        <taxon>Bdelloidea</taxon>
        <taxon>Adinetida</taxon>
        <taxon>Adinetidae</taxon>
        <taxon>Adineta</taxon>
    </lineage>
</organism>
<sequence length="196" mass="22670">MMNFRKNNISVIAVLPAFTQCYDGTKFGLLELYFRNPPQQLYPNLSWTDRKTLARVDNCPQAGTNCISNLMHDYIKYLSIMNEKFYGSKQFDYAYRYVTNPCHQDTQHLKYLVELLYSVNNCPEVVYMDMDLTYITSYSLEVLHMTISFGINLVDQCVDIDNSVAEILSTDHSQIVLNFLINQSIVDKDTHIAITS</sequence>
<evidence type="ECO:0000313" key="4">
    <source>
        <dbReference type="Proteomes" id="UP000663877"/>
    </source>
</evidence>
<comment type="caution">
    <text evidence="1">The sequence shown here is derived from an EMBL/GenBank/DDBJ whole genome shotgun (WGS) entry which is preliminary data.</text>
</comment>